<comment type="caution">
    <text evidence="2">The sequence shown here is derived from an EMBL/GenBank/DDBJ whole genome shotgun (WGS) entry which is preliminary data.</text>
</comment>
<feature type="compositionally biased region" description="Basic residues" evidence="1">
    <location>
        <begin position="185"/>
        <end position="194"/>
    </location>
</feature>
<dbReference type="PaxDb" id="67767-A0A0J7K200"/>
<name>A0A0J7K200_LASNI</name>
<feature type="compositionally biased region" description="Polar residues" evidence="1">
    <location>
        <begin position="1"/>
        <end position="12"/>
    </location>
</feature>
<evidence type="ECO:0000256" key="1">
    <source>
        <dbReference type="SAM" id="MobiDB-lite"/>
    </source>
</evidence>
<evidence type="ECO:0000313" key="2">
    <source>
        <dbReference type="EMBL" id="KMQ84347.1"/>
    </source>
</evidence>
<dbReference type="AlphaFoldDB" id="A0A0J7K200"/>
<dbReference type="EMBL" id="LBMM01016663">
    <property type="protein sequence ID" value="KMQ84347.1"/>
    <property type="molecule type" value="Genomic_DNA"/>
</dbReference>
<organism evidence="2 3">
    <name type="scientific">Lasius niger</name>
    <name type="common">Black garden ant</name>
    <dbReference type="NCBI Taxonomy" id="67767"/>
    <lineage>
        <taxon>Eukaryota</taxon>
        <taxon>Metazoa</taxon>
        <taxon>Ecdysozoa</taxon>
        <taxon>Arthropoda</taxon>
        <taxon>Hexapoda</taxon>
        <taxon>Insecta</taxon>
        <taxon>Pterygota</taxon>
        <taxon>Neoptera</taxon>
        <taxon>Endopterygota</taxon>
        <taxon>Hymenoptera</taxon>
        <taxon>Apocrita</taxon>
        <taxon>Aculeata</taxon>
        <taxon>Formicoidea</taxon>
        <taxon>Formicidae</taxon>
        <taxon>Formicinae</taxon>
        <taxon>Lasius</taxon>
        <taxon>Lasius</taxon>
    </lineage>
</organism>
<feature type="region of interest" description="Disordered" evidence="1">
    <location>
        <begin position="1"/>
        <end position="27"/>
    </location>
</feature>
<sequence length="214" mass="25274">MKPRGTSTPTTNRRVRLSLKRDKNQHPDEIDLSLFEAPSRCMNNTKDESILESNSPKQMFSSDKTIAQKIKRKHKDRNNAKNEFIDDEAEVDSDVSSDETIIIDEEEDLADFAPFISENYGRLIQTERSIRSFRHKYKIRIFMYDSFCVKEDVEPSILVDNDTILERAERELERNRRKHICSDKKTRHVKRQKTNHSESSEDEIEQLRIQVQED</sequence>
<proteinExistence type="predicted"/>
<keyword evidence="3" id="KW-1185">Reference proteome</keyword>
<reference evidence="2 3" key="1">
    <citation type="submission" date="2015-04" db="EMBL/GenBank/DDBJ databases">
        <title>Lasius niger genome sequencing.</title>
        <authorList>
            <person name="Konorov E.A."/>
            <person name="Nikitin M.A."/>
            <person name="Kirill M.V."/>
            <person name="Chang P."/>
        </authorList>
    </citation>
    <scope>NUCLEOTIDE SEQUENCE [LARGE SCALE GENOMIC DNA]</scope>
    <source>
        <tissue evidence="2">Whole</tissue>
    </source>
</reference>
<gene>
    <name evidence="2" type="ORF">RF55_17918</name>
</gene>
<evidence type="ECO:0000313" key="3">
    <source>
        <dbReference type="Proteomes" id="UP000036403"/>
    </source>
</evidence>
<protein>
    <submittedName>
        <fullName evidence="2">Fanconi anemia group m protein</fullName>
    </submittedName>
</protein>
<dbReference type="Proteomes" id="UP000036403">
    <property type="component" value="Unassembled WGS sequence"/>
</dbReference>
<feature type="region of interest" description="Disordered" evidence="1">
    <location>
        <begin position="183"/>
        <end position="214"/>
    </location>
</feature>
<accession>A0A0J7K200</accession>